<evidence type="ECO:0000256" key="1">
    <source>
        <dbReference type="ARBA" id="ARBA00023157"/>
    </source>
</evidence>
<sequence>MRLIYPSICIALLYSFQLRSQVGINTDMPNATFEVMKGEDLVPPGVIAPRISSEELSTLGYLYTEAQSGAIVYITTPFPGTDEKFKLVNAPGYYYYNFPRSIWIPFGGDTQPWNNVDLATTATSNTQNIYHRGNVVIGNSVIDKNAQLEIASSSKGILIPRLTNSERNTINDPANGLIIFNTTTNCLNYFSTDANKWLSLCGDFGPANLNLVNCDSPTGPKGSFKAGVNTTGNSGNAYTVVINVNEPGSYSIEVNTDNGYSFRKTGTATHTGEYTIVCEAQGTPMREGSDIPTITINGVSYTTNCSLPPITVEPASAKVTINDCSSLTPVGDYYSNELLSSSKNYIDIPVTVTGEGSVILKTNLENGFSFSSNSVTVNPSTNTIRLYASRAPINTGITSFTIEGYSCSFNVNVTSNLGSFKKPADRCSSILAKNPNAADGFYFIKGGTDSYKTYCDMTGGGWTLVKSYSEKAALNSGTKWTVNAGFNVNDPTNVITTETGEVDLTAFRLPLSVVQSIASENKYKFLIKQDINAAPSKDAWAVDNYSINTVFSGGNPTTGDYTSVGYTTEGKLFSYSLTKPSTQNRTHIYNGTSYNNAYGFWNQVFYAGYYGVWGGASRSTTETLTYTTPDGGTDVVYPYYINDLWTLYTPENQLNHHIGKCRVENNSSSAEGPDYGGLSSCSGNFSYRTPHSFNNGEGRIIQSYIK</sequence>
<evidence type="ECO:0000313" key="3">
    <source>
        <dbReference type="Proteomes" id="UP000319499"/>
    </source>
</evidence>
<gene>
    <name evidence="2" type="ORF">ETU09_04600</name>
</gene>
<accession>A0A563DG06</accession>
<dbReference type="EMBL" id="SELH01000016">
    <property type="protein sequence ID" value="TWP29125.1"/>
    <property type="molecule type" value="Genomic_DNA"/>
</dbReference>
<keyword evidence="1" id="KW-1015">Disulfide bond</keyword>
<name>A0A563DG06_9FLAO</name>
<dbReference type="Gene3D" id="2.60.120.1000">
    <property type="match status" value="1"/>
</dbReference>
<organism evidence="2 3">
    <name type="scientific">Apibacter muscae</name>
    <dbReference type="NCBI Taxonomy" id="2509004"/>
    <lineage>
        <taxon>Bacteria</taxon>
        <taxon>Pseudomonadati</taxon>
        <taxon>Bacteroidota</taxon>
        <taxon>Flavobacteriia</taxon>
        <taxon>Flavobacteriales</taxon>
        <taxon>Weeksellaceae</taxon>
        <taxon>Apibacter</taxon>
    </lineage>
</organism>
<dbReference type="NCBIfam" id="NF040941">
    <property type="entry name" value="GGGWT_bact"/>
    <property type="match status" value="1"/>
</dbReference>
<dbReference type="AlphaFoldDB" id="A0A563DG06"/>
<dbReference type="GO" id="GO:0070492">
    <property type="term" value="F:oligosaccharide binding"/>
    <property type="evidence" value="ECO:0007669"/>
    <property type="project" value="TreeGrafter"/>
</dbReference>
<reference evidence="2 3" key="1">
    <citation type="submission" date="2019-02" db="EMBL/GenBank/DDBJ databases">
        <title>Apibacter muscae sp. nov.: a novel member of the house fly microbiota.</title>
        <authorList>
            <person name="Park R."/>
        </authorList>
    </citation>
    <scope>NUCLEOTIDE SEQUENCE [LARGE SCALE GENOMIC DNA]</scope>
    <source>
        <strain evidence="2 3">AL1</strain>
    </source>
</reference>
<keyword evidence="3" id="KW-1185">Reference proteome</keyword>
<proteinExistence type="predicted"/>
<dbReference type="OrthoDB" id="1215330at2"/>
<dbReference type="GO" id="GO:0005615">
    <property type="term" value="C:extracellular space"/>
    <property type="evidence" value="ECO:0007669"/>
    <property type="project" value="TreeGrafter"/>
</dbReference>
<dbReference type="Proteomes" id="UP000319499">
    <property type="component" value="Unassembled WGS sequence"/>
</dbReference>
<dbReference type="PANTHER" id="PTHR16146">
    <property type="entry name" value="INTELECTIN"/>
    <property type="match status" value="1"/>
</dbReference>
<dbReference type="SUPFAM" id="SSF56496">
    <property type="entry name" value="Fibrinogen C-terminal domain-like"/>
    <property type="match status" value="1"/>
</dbReference>
<evidence type="ECO:0000313" key="2">
    <source>
        <dbReference type="EMBL" id="TWP29125.1"/>
    </source>
</evidence>
<dbReference type="PANTHER" id="PTHR16146:SF46">
    <property type="entry name" value="INTELECTIN-1A-RELATED"/>
    <property type="match status" value="1"/>
</dbReference>
<protein>
    <recommendedName>
        <fullName evidence="4">Fibrinogen C-terminal domain-containing protein</fullName>
    </recommendedName>
</protein>
<dbReference type="RefSeq" id="WP_146261760.1">
    <property type="nucleotide sequence ID" value="NZ_SELG01000031.1"/>
</dbReference>
<dbReference type="InterPro" id="IPR036056">
    <property type="entry name" value="Fibrinogen-like_C"/>
</dbReference>
<comment type="caution">
    <text evidence="2">The sequence shown here is derived from an EMBL/GenBank/DDBJ whole genome shotgun (WGS) entry which is preliminary data.</text>
</comment>
<evidence type="ECO:0008006" key="4">
    <source>
        <dbReference type="Google" id="ProtNLM"/>
    </source>
</evidence>